<protein>
    <submittedName>
        <fullName evidence="1">RloB family protein</fullName>
    </submittedName>
</protein>
<dbReference type="Proteomes" id="UP001218638">
    <property type="component" value="Chromosome"/>
</dbReference>
<dbReference type="KEGG" id="slom:PXH66_16825"/>
<organism evidence="1 2">
    <name type="scientific">Synoicihabitans lomoniglobus</name>
    <dbReference type="NCBI Taxonomy" id="2909285"/>
    <lineage>
        <taxon>Bacteria</taxon>
        <taxon>Pseudomonadati</taxon>
        <taxon>Verrucomicrobiota</taxon>
        <taxon>Opitutia</taxon>
        <taxon>Opitutales</taxon>
        <taxon>Opitutaceae</taxon>
        <taxon>Synoicihabitans</taxon>
    </lineage>
</organism>
<keyword evidence="2" id="KW-1185">Reference proteome</keyword>
<evidence type="ECO:0000313" key="1">
    <source>
        <dbReference type="EMBL" id="WED64004.1"/>
    </source>
</evidence>
<proteinExistence type="predicted"/>
<dbReference type="AlphaFoldDB" id="A0AAE9ZVS9"/>
<gene>
    <name evidence="1" type="ORF">PXH66_16825</name>
</gene>
<accession>A0AAE9ZVS9</accession>
<evidence type="ECO:0000313" key="2">
    <source>
        <dbReference type="Proteomes" id="UP001218638"/>
    </source>
</evidence>
<name>A0AAE9ZVS9_9BACT</name>
<dbReference type="InterPro" id="IPR025591">
    <property type="entry name" value="RloB"/>
</dbReference>
<sequence>MSRNRRNGRTRRTGFQEPKRFIVVAMEGRATEPCYFDLFRTAREHPMQYKPVSNPKDKSRPSEVYDRLDLAFRAYERSRDEGWLVIDRDAWSEAELDDVCRRARASGYHVALSNPCFELWLYLHKRDNRQFADRHDCQRALGEVLANYSPDRKGSFDPQGLRDGIEAALERAAALDQHPDTPWPRHQVTRVYRLVRKLMSGPTTDNTGERLHS</sequence>
<reference evidence="1" key="1">
    <citation type="submission" date="2023-03" db="EMBL/GenBank/DDBJ databases">
        <title>Lomoglobus Profundus gen. nov., sp. nov., a novel member of the phylum Verrucomicrobia, isolated from deep-marine sediment of South China Sea.</title>
        <authorList>
            <person name="Ahmad T."/>
            <person name="Ishaq S.E."/>
            <person name="Wang F."/>
        </authorList>
    </citation>
    <scope>NUCLEOTIDE SEQUENCE</scope>
    <source>
        <strain evidence="1">LMO-M01</strain>
    </source>
</reference>
<dbReference type="RefSeq" id="WP_330930709.1">
    <property type="nucleotide sequence ID" value="NZ_CP119075.1"/>
</dbReference>
<dbReference type="EMBL" id="CP119075">
    <property type="protein sequence ID" value="WED64004.1"/>
    <property type="molecule type" value="Genomic_DNA"/>
</dbReference>
<dbReference type="Pfam" id="PF13707">
    <property type="entry name" value="RloB"/>
    <property type="match status" value="1"/>
</dbReference>